<dbReference type="RefSeq" id="WP_150406802.1">
    <property type="nucleotide sequence ID" value="NZ_VXLC01000025.1"/>
</dbReference>
<name>A0A5N0E6V8_9NOCA</name>
<keyword evidence="1" id="KW-0732">Signal</keyword>
<dbReference type="Pfam" id="PF08310">
    <property type="entry name" value="LGFP"/>
    <property type="match status" value="4"/>
</dbReference>
<reference evidence="2 3" key="1">
    <citation type="submission" date="2019-09" db="EMBL/GenBank/DDBJ databases">
        <authorList>
            <person name="Wang X."/>
        </authorList>
    </citation>
    <scope>NUCLEOTIDE SEQUENCE [LARGE SCALE GENOMIC DNA]</scope>
    <source>
        <strain evidence="2 3">CICC 11023</strain>
    </source>
</reference>
<feature type="chain" id="PRO_5024276048" description="LGFP repeat-containing protein" evidence="1">
    <location>
        <begin position="41"/>
        <end position="254"/>
    </location>
</feature>
<evidence type="ECO:0000313" key="3">
    <source>
        <dbReference type="Proteomes" id="UP000323876"/>
    </source>
</evidence>
<protein>
    <recommendedName>
        <fullName evidence="4">LGFP repeat-containing protein</fullName>
    </recommendedName>
</protein>
<evidence type="ECO:0000313" key="2">
    <source>
        <dbReference type="EMBL" id="KAA8883874.1"/>
    </source>
</evidence>
<proteinExistence type="predicted"/>
<sequence>MSPDPRYPKNGRRRAARIVRAATVLAALTTLCLSTTQASAQPYPIYGAIRVEYDEAGGAGFFGLAVNPESDASRGGRHQEFEKDSSIYWHPLVSDGHANQIGGAIRAKWDDLGAEDGALRYPTTRELATRKPGRFNHFEGGTIHWSRATGAHNTWGAIRDKWATLSWEDGRLGFPATDEFRAKNNGAGQHFEGGSIYWSADTGARVIVGAIRDIWAGQNWENGRYGYPISDEYDYNGGRAQDFQGGRIEWRPPR</sequence>
<dbReference type="AlphaFoldDB" id="A0A5N0E6V8"/>
<comment type="caution">
    <text evidence="2">The sequence shown here is derived from an EMBL/GenBank/DDBJ whole genome shotgun (WGS) entry which is preliminary data.</text>
</comment>
<gene>
    <name evidence="2" type="ORF">F3087_37100</name>
</gene>
<dbReference type="OrthoDB" id="2751008at2"/>
<accession>A0A5N0E6V8</accession>
<feature type="signal peptide" evidence="1">
    <location>
        <begin position="1"/>
        <end position="40"/>
    </location>
</feature>
<evidence type="ECO:0008006" key="4">
    <source>
        <dbReference type="Google" id="ProtNLM"/>
    </source>
</evidence>
<dbReference type="Proteomes" id="UP000323876">
    <property type="component" value="Unassembled WGS sequence"/>
</dbReference>
<organism evidence="2 3">
    <name type="scientific">Nocardia colli</name>
    <dbReference type="NCBI Taxonomy" id="2545717"/>
    <lineage>
        <taxon>Bacteria</taxon>
        <taxon>Bacillati</taxon>
        <taxon>Actinomycetota</taxon>
        <taxon>Actinomycetes</taxon>
        <taxon>Mycobacteriales</taxon>
        <taxon>Nocardiaceae</taxon>
        <taxon>Nocardia</taxon>
    </lineage>
</organism>
<dbReference type="InterPro" id="IPR013207">
    <property type="entry name" value="LGFP"/>
</dbReference>
<dbReference type="EMBL" id="VXLC01000025">
    <property type="protein sequence ID" value="KAA8883874.1"/>
    <property type="molecule type" value="Genomic_DNA"/>
</dbReference>
<evidence type="ECO:0000256" key="1">
    <source>
        <dbReference type="SAM" id="SignalP"/>
    </source>
</evidence>
<keyword evidence="3" id="KW-1185">Reference proteome</keyword>